<dbReference type="EMBL" id="JAGTJQ010000005">
    <property type="protein sequence ID" value="KAH7031629.1"/>
    <property type="molecule type" value="Genomic_DNA"/>
</dbReference>
<dbReference type="OrthoDB" id="5279415at2759"/>
<evidence type="ECO:0000256" key="1">
    <source>
        <dbReference type="SAM" id="MobiDB-lite"/>
    </source>
</evidence>
<comment type="caution">
    <text evidence="2">The sequence shown here is derived from an EMBL/GenBank/DDBJ whole genome shotgun (WGS) entry which is preliminary data.</text>
</comment>
<dbReference type="Proteomes" id="UP000756346">
    <property type="component" value="Unassembled WGS sequence"/>
</dbReference>
<dbReference type="RefSeq" id="XP_046013309.1">
    <property type="nucleotide sequence ID" value="XM_046154090.1"/>
</dbReference>
<dbReference type="GeneID" id="70183636"/>
<proteinExistence type="predicted"/>
<keyword evidence="3" id="KW-1185">Reference proteome</keyword>
<protein>
    <submittedName>
        <fullName evidence="2">Uncharacterized protein</fullName>
    </submittedName>
</protein>
<evidence type="ECO:0000313" key="3">
    <source>
        <dbReference type="Proteomes" id="UP000756346"/>
    </source>
</evidence>
<sequence length="496" mass="57422">MDFGDLHDQAWECRDGADQAEAYYNQPLRAKNRELLDENLALKRLLRENGISWQNPSAKALRRRASTRLRSLGSSATPAPQRPLPHLPVEVHLKILYFALTSDHPIINPLCKSKPEHLTTQERTRPNQIAIHFLATCRAYHEEGARILWTNNHFLFTTPLAVKDFAEVPAQFRREIKDVTLRVVAKYYDDEDRTHRLPTTYHPDFKKPHKLRIHMRPKERTMARRGFRAYAWMQLIDFLEALLPPHQESPPTRRESKAVRRLSIDQLTPRARLFPNLERLRMDFVDFGEDILSFPPGQLHDLACHQLGRSLNELVLTGLPGDEPGFRVSTELAGLIKDEGLLIDHAPLMASQKQGIRHLPCDDDKCHYSSRVVRAMDSDHMRGHHHHDDHHHHHHDDDDTIDFPTAPPEMGEPPEHNAFSCRTIWKRRPVKLDDPTEREWELYDRISGLPWDDVEEEATMLDDIDSDGEGMECDNCGKTHPGAILPQDMMDLYDDM</sequence>
<gene>
    <name evidence="2" type="ORF">B0I36DRAFT_324335</name>
</gene>
<reference evidence="2" key="1">
    <citation type="journal article" date="2021" name="Nat. Commun.">
        <title>Genetic determinants of endophytism in the Arabidopsis root mycobiome.</title>
        <authorList>
            <person name="Mesny F."/>
            <person name="Miyauchi S."/>
            <person name="Thiergart T."/>
            <person name="Pickel B."/>
            <person name="Atanasova L."/>
            <person name="Karlsson M."/>
            <person name="Huettel B."/>
            <person name="Barry K.W."/>
            <person name="Haridas S."/>
            <person name="Chen C."/>
            <person name="Bauer D."/>
            <person name="Andreopoulos W."/>
            <person name="Pangilinan J."/>
            <person name="LaButti K."/>
            <person name="Riley R."/>
            <person name="Lipzen A."/>
            <person name="Clum A."/>
            <person name="Drula E."/>
            <person name="Henrissat B."/>
            <person name="Kohler A."/>
            <person name="Grigoriev I.V."/>
            <person name="Martin F.M."/>
            <person name="Hacquard S."/>
        </authorList>
    </citation>
    <scope>NUCLEOTIDE SEQUENCE</scope>
    <source>
        <strain evidence="2">MPI-CAGE-CH-0230</strain>
    </source>
</reference>
<accession>A0A9P8Y7D0</accession>
<dbReference type="AlphaFoldDB" id="A0A9P8Y7D0"/>
<feature type="region of interest" description="Disordered" evidence="1">
    <location>
        <begin position="380"/>
        <end position="418"/>
    </location>
</feature>
<organism evidence="2 3">
    <name type="scientific">Microdochium trichocladiopsis</name>
    <dbReference type="NCBI Taxonomy" id="1682393"/>
    <lineage>
        <taxon>Eukaryota</taxon>
        <taxon>Fungi</taxon>
        <taxon>Dikarya</taxon>
        <taxon>Ascomycota</taxon>
        <taxon>Pezizomycotina</taxon>
        <taxon>Sordariomycetes</taxon>
        <taxon>Xylariomycetidae</taxon>
        <taxon>Xylariales</taxon>
        <taxon>Microdochiaceae</taxon>
        <taxon>Microdochium</taxon>
    </lineage>
</organism>
<evidence type="ECO:0000313" key="2">
    <source>
        <dbReference type="EMBL" id="KAH7031629.1"/>
    </source>
</evidence>
<feature type="compositionally biased region" description="Basic residues" evidence="1">
    <location>
        <begin position="382"/>
        <end position="394"/>
    </location>
</feature>
<name>A0A9P8Y7D0_9PEZI</name>